<organism evidence="2 3">
    <name type="scientific">Prorocentrum cordatum</name>
    <dbReference type="NCBI Taxonomy" id="2364126"/>
    <lineage>
        <taxon>Eukaryota</taxon>
        <taxon>Sar</taxon>
        <taxon>Alveolata</taxon>
        <taxon>Dinophyceae</taxon>
        <taxon>Prorocentrales</taxon>
        <taxon>Prorocentraceae</taxon>
        <taxon>Prorocentrum</taxon>
    </lineage>
</organism>
<feature type="signal peptide" evidence="1">
    <location>
        <begin position="1"/>
        <end position="17"/>
    </location>
</feature>
<evidence type="ECO:0000313" key="3">
    <source>
        <dbReference type="Proteomes" id="UP001189429"/>
    </source>
</evidence>
<reference evidence="2" key="1">
    <citation type="submission" date="2023-10" db="EMBL/GenBank/DDBJ databases">
        <authorList>
            <person name="Chen Y."/>
            <person name="Shah S."/>
            <person name="Dougan E. K."/>
            <person name="Thang M."/>
            <person name="Chan C."/>
        </authorList>
    </citation>
    <scope>NUCLEOTIDE SEQUENCE [LARGE SCALE GENOMIC DNA]</scope>
</reference>
<keyword evidence="1" id="KW-0732">Signal</keyword>
<protein>
    <submittedName>
        <fullName evidence="2">Uncharacterized protein</fullName>
    </submittedName>
</protein>
<comment type="caution">
    <text evidence="2">The sequence shown here is derived from an EMBL/GenBank/DDBJ whole genome shotgun (WGS) entry which is preliminary data.</text>
</comment>
<dbReference type="EMBL" id="CAUYUJ010000780">
    <property type="protein sequence ID" value="CAK0792495.1"/>
    <property type="molecule type" value="Genomic_DNA"/>
</dbReference>
<evidence type="ECO:0000256" key="1">
    <source>
        <dbReference type="SAM" id="SignalP"/>
    </source>
</evidence>
<name>A0ABN9PHQ0_9DINO</name>
<gene>
    <name evidence="2" type="ORF">PCOR1329_LOCUS3060</name>
</gene>
<proteinExistence type="predicted"/>
<dbReference type="Proteomes" id="UP001189429">
    <property type="component" value="Unassembled WGS sequence"/>
</dbReference>
<accession>A0ABN9PHQ0</accession>
<sequence>MQMQEQFAWAWNNFCLCSLFFLQSELRAPSGTRVGALSSERRVQHMPRTYVSKTGSQCISPAVLFAQLWRRLPERGRGSALGRAPVRPVAARVIRTRPEAAAVAGSFEASSRLCWRGVDGVALLHGARWATGCTTQVDPLLDGCVHAE</sequence>
<evidence type="ECO:0000313" key="2">
    <source>
        <dbReference type="EMBL" id="CAK0792495.1"/>
    </source>
</evidence>
<keyword evidence="3" id="KW-1185">Reference proteome</keyword>
<feature type="chain" id="PRO_5045437225" evidence="1">
    <location>
        <begin position="18"/>
        <end position="148"/>
    </location>
</feature>